<evidence type="ECO:0000313" key="2">
    <source>
        <dbReference type="EMBL" id="MEM5425848.1"/>
    </source>
</evidence>
<dbReference type="Pfam" id="PF03869">
    <property type="entry name" value="Arc"/>
    <property type="match status" value="1"/>
</dbReference>
<proteinExistence type="predicted"/>
<dbReference type="Gene3D" id="1.10.1220.10">
    <property type="entry name" value="Met repressor-like"/>
    <property type="match status" value="1"/>
</dbReference>
<dbReference type="InterPro" id="IPR005569">
    <property type="entry name" value="Arc_DNA-bd_dom"/>
</dbReference>
<sequence length="165" mass="17885">MSDEKTGAKQAAAYPLRMPPELRQDLQDCADAAGQSLNNEIVERLKKSVVPPKVPKGLQQIVEAATLGTGESLEEAAVRLVVQGIQSEPARKAAEARMAAERYRVVALQELLASTNAQLGELLRYLATVRGVDAERLADVVRHREAVIRQMGQLDLSALRAGVHP</sequence>
<evidence type="ECO:0000313" key="3">
    <source>
        <dbReference type="Proteomes" id="UP001489897"/>
    </source>
</evidence>
<accession>A0ABU9S0J5</accession>
<gene>
    <name evidence="2" type="ORF">VSR73_32920</name>
</gene>
<keyword evidence="2" id="KW-0238">DNA-binding</keyword>
<keyword evidence="3" id="KW-1185">Reference proteome</keyword>
<name>A0ABU9S0J5_9BURK</name>
<dbReference type="EMBL" id="JAYMRV010000013">
    <property type="protein sequence ID" value="MEM5425848.1"/>
    <property type="molecule type" value="Genomic_DNA"/>
</dbReference>
<organism evidence="2 3">
    <name type="scientific">Paraburkholderia ferrariae</name>
    <dbReference type="NCBI Taxonomy" id="386056"/>
    <lineage>
        <taxon>Bacteria</taxon>
        <taxon>Pseudomonadati</taxon>
        <taxon>Pseudomonadota</taxon>
        <taxon>Betaproteobacteria</taxon>
        <taxon>Burkholderiales</taxon>
        <taxon>Burkholderiaceae</taxon>
        <taxon>Paraburkholderia</taxon>
    </lineage>
</organism>
<dbReference type="SUPFAM" id="SSF47598">
    <property type="entry name" value="Ribbon-helix-helix"/>
    <property type="match status" value="1"/>
</dbReference>
<feature type="domain" description="Arc-like DNA binding" evidence="1">
    <location>
        <begin position="12"/>
        <end position="49"/>
    </location>
</feature>
<evidence type="ECO:0000259" key="1">
    <source>
        <dbReference type="Pfam" id="PF03869"/>
    </source>
</evidence>
<dbReference type="InterPro" id="IPR013321">
    <property type="entry name" value="Arc_rbn_hlx_hlx"/>
</dbReference>
<dbReference type="GO" id="GO:0003677">
    <property type="term" value="F:DNA binding"/>
    <property type="evidence" value="ECO:0007669"/>
    <property type="project" value="UniProtKB-KW"/>
</dbReference>
<protein>
    <submittedName>
        <fullName evidence="2">Arc family DNA-binding protein</fullName>
    </submittedName>
</protein>
<dbReference type="InterPro" id="IPR010985">
    <property type="entry name" value="Ribbon_hlx_hlx"/>
</dbReference>
<reference evidence="2 3" key="1">
    <citation type="submission" date="2024-01" db="EMBL/GenBank/DDBJ databases">
        <title>The diversity of rhizobia nodulating Mimosa spp. in eleven states of Brazil covering several biomes is determined by host plant, location, and edaphic factors.</title>
        <authorList>
            <person name="Rouws L."/>
            <person name="Barauna A."/>
            <person name="Beukes C."/>
            <person name="De Faria S.M."/>
            <person name="Gross E."/>
            <person name="Dos Reis Junior F.B."/>
            <person name="Simon M."/>
            <person name="Maluk M."/>
            <person name="Odee D.W."/>
            <person name="Kenicer G."/>
            <person name="Young J.P.W."/>
            <person name="Reis V.M."/>
            <person name="Zilli J."/>
            <person name="James E.K."/>
        </authorList>
    </citation>
    <scope>NUCLEOTIDE SEQUENCE [LARGE SCALE GENOMIC DNA]</scope>
    <source>
        <strain evidence="2 3">JPY167</strain>
    </source>
</reference>
<dbReference type="RefSeq" id="WP_342949681.1">
    <property type="nucleotide sequence ID" value="NZ_JAYMRV010000013.1"/>
</dbReference>
<dbReference type="Proteomes" id="UP001489897">
    <property type="component" value="Unassembled WGS sequence"/>
</dbReference>
<comment type="caution">
    <text evidence="2">The sequence shown here is derived from an EMBL/GenBank/DDBJ whole genome shotgun (WGS) entry which is preliminary data.</text>
</comment>